<feature type="compositionally biased region" description="Basic and acidic residues" evidence="1">
    <location>
        <begin position="261"/>
        <end position="272"/>
    </location>
</feature>
<name>A0A7Z0GJD7_9MICC</name>
<dbReference type="AlphaFoldDB" id="A0A7Z0GJD7"/>
<evidence type="ECO:0000256" key="1">
    <source>
        <dbReference type="SAM" id="MobiDB-lite"/>
    </source>
</evidence>
<sequence length="272" mass="30079">MYHALHFDLSPDSLRGALRIRVRGSLTSRTVPQLITFLERRAHLPDCPDLLLSLCGLQEIEPHALDEIMRSVADLNSRGLGPAITVDLPVSADASVVPRHVTDARQEWSHQSEMSQGAVREPDDGGVPVRTVMAPVRSTISTVQSLQEASERVSEGEDLVVLSLAHQPLGLIRQERLRAMMLHSEEDWRHKRCASLVETFADHVSVDAFLDDPSVAEAIRRCQEPEVGPLLVVDGDEAVGILDPDELHRHRSAELRAPQVRVDHSVRAGGER</sequence>
<evidence type="ECO:0000313" key="3">
    <source>
        <dbReference type="Proteomes" id="UP000535437"/>
    </source>
</evidence>
<protein>
    <recommendedName>
        <fullName evidence="4">CBS domain-containing protein</fullName>
    </recommendedName>
</protein>
<dbReference type="Proteomes" id="UP000535437">
    <property type="component" value="Unassembled WGS sequence"/>
</dbReference>
<dbReference type="Gene3D" id="3.10.580.10">
    <property type="entry name" value="CBS-domain"/>
    <property type="match status" value="1"/>
</dbReference>
<dbReference type="EMBL" id="JACCFY010000001">
    <property type="protein sequence ID" value="NYJ77069.1"/>
    <property type="molecule type" value="Genomic_DNA"/>
</dbReference>
<evidence type="ECO:0008006" key="4">
    <source>
        <dbReference type="Google" id="ProtNLM"/>
    </source>
</evidence>
<keyword evidence="3" id="KW-1185">Reference proteome</keyword>
<accession>A0A7Z0GJD7</accession>
<feature type="region of interest" description="Disordered" evidence="1">
    <location>
        <begin position="107"/>
        <end position="127"/>
    </location>
</feature>
<evidence type="ECO:0000313" key="2">
    <source>
        <dbReference type="EMBL" id="NYJ77069.1"/>
    </source>
</evidence>
<comment type="caution">
    <text evidence="2">The sequence shown here is derived from an EMBL/GenBank/DDBJ whole genome shotgun (WGS) entry which is preliminary data.</text>
</comment>
<proteinExistence type="predicted"/>
<organism evidence="2 3">
    <name type="scientific">Nesterenkonia xinjiangensis</name>
    <dbReference type="NCBI Taxonomy" id="225327"/>
    <lineage>
        <taxon>Bacteria</taxon>
        <taxon>Bacillati</taxon>
        <taxon>Actinomycetota</taxon>
        <taxon>Actinomycetes</taxon>
        <taxon>Micrococcales</taxon>
        <taxon>Micrococcaceae</taxon>
        <taxon>Nesterenkonia</taxon>
    </lineage>
</organism>
<dbReference type="RefSeq" id="WP_179540602.1">
    <property type="nucleotide sequence ID" value="NZ_BAAALL010000004.1"/>
</dbReference>
<gene>
    <name evidence="2" type="ORF">HNR09_000480</name>
</gene>
<feature type="region of interest" description="Disordered" evidence="1">
    <location>
        <begin position="252"/>
        <end position="272"/>
    </location>
</feature>
<dbReference type="SUPFAM" id="SSF54631">
    <property type="entry name" value="CBS-domain pair"/>
    <property type="match status" value="1"/>
</dbReference>
<reference evidence="2 3" key="1">
    <citation type="submission" date="2020-07" db="EMBL/GenBank/DDBJ databases">
        <title>Sequencing the genomes of 1000 actinobacteria strains.</title>
        <authorList>
            <person name="Klenk H.-P."/>
        </authorList>
    </citation>
    <scope>NUCLEOTIDE SEQUENCE [LARGE SCALE GENOMIC DNA]</scope>
    <source>
        <strain evidence="2 3">DSM 15475</strain>
    </source>
</reference>
<dbReference type="InterPro" id="IPR046342">
    <property type="entry name" value="CBS_dom_sf"/>
</dbReference>